<keyword evidence="2" id="KW-1185">Reference proteome</keyword>
<comment type="caution">
    <text evidence="1">The sequence shown here is derived from an EMBL/GenBank/DDBJ whole genome shotgun (WGS) entry which is preliminary data.</text>
</comment>
<dbReference type="GO" id="GO:0008168">
    <property type="term" value="F:methyltransferase activity"/>
    <property type="evidence" value="ECO:0007669"/>
    <property type="project" value="UniProtKB-KW"/>
</dbReference>
<keyword evidence="1" id="KW-0808">Transferase</keyword>
<sequence>MNFEVRRPVRRFASALVDRLPAPRDRAARQVVRSTRVLVTGRPAPTTKPKKKARRTPKVARGAKVFAPPGRYDSPIVDVSEIRGAGSDAGTLVEIPGIDLDIARHDAVWEEWRPFAEQWEQAPEVAARRYHTDNIMFGPESAALLAGALGAIRPRRYIEIGSGFSSAVVLDVNDEQRPDDRIQCTFIEPYPDRLNSILRPTDRDHCTILVEKVQDVDLEVFDQLESGDVLFIDSSHIAKSGSDLLHEIFEVLPRLASGVFVHFHDVMYPFDYPLTWMVKQNRSWNEPYFLRAFLMYNPEYTVHFWSDFHGLFGSHVDGQNVQRSSSIWLRRT</sequence>
<reference evidence="2" key="1">
    <citation type="journal article" date="2019" name="Int. J. Syst. Evol. Microbiol.">
        <title>The Global Catalogue of Microorganisms (GCM) 10K type strain sequencing project: providing services to taxonomists for standard genome sequencing and annotation.</title>
        <authorList>
            <consortium name="The Broad Institute Genomics Platform"/>
            <consortium name="The Broad Institute Genome Sequencing Center for Infectious Disease"/>
            <person name="Wu L."/>
            <person name="Ma J."/>
        </authorList>
    </citation>
    <scope>NUCLEOTIDE SEQUENCE [LARGE SCALE GENOMIC DNA]</scope>
    <source>
        <strain evidence="2">JCM 18532</strain>
    </source>
</reference>
<accession>A0ABP8YHP1</accession>
<keyword evidence="1" id="KW-0489">Methyltransferase</keyword>
<name>A0ABP8YHP1_9ACTN</name>
<proteinExistence type="predicted"/>
<dbReference type="InterPro" id="IPR029063">
    <property type="entry name" value="SAM-dependent_MTases_sf"/>
</dbReference>
<dbReference type="RefSeq" id="WP_345525807.1">
    <property type="nucleotide sequence ID" value="NZ_BAABKN010000009.1"/>
</dbReference>
<protein>
    <submittedName>
        <fullName evidence="1">Class I SAM-dependent methyltransferase</fullName>
    </submittedName>
</protein>
<dbReference type="Gene3D" id="3.40.50.150">
    <property type="entry name" value="Vaccinia Virus protein VP39"/>
    <property type="match status" value="1"/>
</dbReference>
<dbReference type="Pfam" id="PF13578">
    <property type="entry name" value="Methyltransf_24"/>
    <property type="match status" value="1"/>
</dbReference>
<organism evidence="1 2">
    <name type="scientific">Nocardioides endophyticus</name>
    <dbReference type="NCBI Taxonomy" id="1353775"/>
    <lineage>
        <taxon>Bacteria</taxon>
        <taxon>Bacillati</taxon>
        <taxon>Actinomycetota</taxon>
        <taxon>Actinomycetes</taxon>
        <taxon>Propionibacteriales</taxon>
        <taxon>Nocardioidaceae</taxon>
        <taxon>Nocardioides</taxon>
    </lineage>
</organism>
<gene>
    <name evidence="1" type="ORF">GCM10023350_12260</name>
</gene>
<dbReference type="Proteomes" id="UP001499882">
    <property type="component" value="Unassembled WGS sequence"/>
</dbReference>
<dbReference type="EMBL" id="BAABKN010000009">
    <property type="protein sequence ID" value="GAA4730554.1"/>
    <property type="molecule type" value="Genomic_DNA"/>
</dbReference>
<evidence type="ECO:0000313" key="2">
    <source>
        <dbReference type="Proteomes" id="UP001499882"/>
    </source>
</evidence>
<dbReference type="SUPFAM" id="SSF53335">
    <property type="entry name" value="S-adenosyl-L-methionine-dependent methyltransferases"/>
    <property type="match status" value="1"/>
</dbReference>
<dbReference type="GO" id="GO:0032259">
    <property type="term" value="P:methylation"/>
    <property type="evidence" value="ECO:0007669"/>
    <property type="project" value="UniProtKB-KW"/>
</dbReference>
<evidence type="ECO:0000313" key="1">
    <source>
        <dbReference type="EMBL" id="GAA4730554.1"/>
    </source>
</evidence>